<proteinExistence type="predicted"/>
<feature type="compositionally biased region" description="Basic and acidic residues" evidence="1">
    <location>
        <begin position="109"/>
        <end position="140"/>
    </location>
</feature>
<evidence type="ECO:0000256" key="1">
    <source>
        <dbReference type="SAM" id="MobiDB-lite"/>
    </source>
</evidence>
<sequence>MRLRTTAVALAGALTLVLPTAATALADDGKVLSYSFQQDGESRTGQVSDLAEDKCHALAVTDAPIEEVVNETDKVALFFDNKNCEGEPVAAAGPGEKAGEFQASAVAFESDKQAQEAKPEEQAKPDEQAQPGEKDKREDAAQQPADSDASDAASDEESDYFDSPFRMIG</sequence>
<comment type="caution">
    <text evidence="3">The sequence shown here is derived from an EMBL/GenBank/DDBJ whole genome shotgun (WGS) entry which is preliminary data.</text>
</comment>
<gene>
    <name evidence="3" type="ORF">QEZ40_007057</name>
</gene>
<organism evidence="3 4">
    <name type="scientific">Streptomyces katrae</name>
    <dbReference type="NCBI Taxonomy" id="68223"/>
    <lineage>
        <taxon>Bacteria</taxon>
        <taxon>Bacillati</taxon>
        <taxon>Actinomycetota</taxon>
        <taxon>Actinomycetes</taxon>
        <taxon>Kitasatosporales</taxon>
        <taxon>Streptomycetaceae</taxon>
        <taxon>Streptomyces</taxon>
    </lineage>
</organism>
<reference evidence="3 4" key="1">
    <citation type="submission" date="2023-05" db="EMBL/GenBank/DDBJ databases">
        <title>Sequencing and Assembly of Streptomyces sp. NP73.</title>
        <authorList>
            <person name="Konwar A.N."/>
            <person name="Saikia K."/>
            <person name="Thakur D."/>
        </authorList>
    </citation>
    <scope>NUCLEOTIDE SEQUENCE [LARGE SCALE GENOMIC DNA]</scope>
    <source>
        <strain evidence="3 4">NP73</strain>
    </source>
</reference>
<evidence type="ECO:0000256" key="2">
    <source>
        <dbReference type="SAM" id="SignalP"/>
    </source>
</evidence>
<name>A0ABT7GR25_9ACTN</name>
<accession>A0ABT7GR25</accession>
<feature type="compositionally biased region" description="Low complexity" evidence="1">
    <location>
        <begin position="141"/>
        <end position="152"/>
    </location>
</feature>
<dbReference type="EMBL" id="JASITI010000008">
    <property type="protein sequence ID" value="MDK9495764.1"/>
    <property type="molecule type" value="Genomic_DNA"/>
</dbReference>
<evidence type="ECO:0008006" key="5">
    <source>
        <dbReference type="Google" id="ProtNLM"/>
    </source>
</evidence>
<keyword evidence="4" id="KW-1185">Reference proteome</keyword>
<evidence type="ECO:0000313" key="3">
    <source>
        <dbReference type="EMBL" id="MDK9495764.1"/>
    </source>
</evidence>
<protein>
    <recommendedName>
        <fullName evidence="5">DUF5666 domain-containing protein</fullName>
    </recommendedName>
</protein>
<dbReference type="Proteomes" id="UP001223390">
    <property type="component" value="Unassembled WGS sequence"/>
</dbReference>
<keyword evidence="2" id="KW-0732">Signal</keyword>
<dbReference type="RefSeq" id="WP_285341303.1">
    <property type="nucleotide sequence ID" value="NZ_JASITI010000008.1"/>
</dbReference>
<evidence type="ECO:0000313" key="4">
    <source>
        <dbReference type="Proteomes" id="UP001223390"/>
    </source>
</evidence>
<feature type="region of interest" description="Disordered" evidence="1">
    <location>
        <begin position="89"/>
        <end position="169"/>
    </location>
</feature>
<feature type="chain" id="PRO_5045958730" description="DUF5666 domain-containing protein" evidence="2">
    <location>
        <begin position="27"/>
        <end position="169"/>
    </location>
</feature>
<feature type="signal peptide" evidence="2">
    <location>
        <begin position="1"/>
        <end position="26"/>
    </location>
</feature>